<protein>
    <submittedName>
        <fullName evidence="2">Uncharacterized protein</fullName>
    </submittedName>
</protein>
<keyword evidence="1" id="KW-0812">Transmembrane</keyword>
<feature type="transmembrane region" description="Helical" evidence="1">
    <location>
        <begin position="38"/>
        <end position="62"/>
    </location>
</feature>
<keyword evidence="1" id="KW-1133">Transmembrane helix</keyword>
<organism evidence="2 3">
    <name type="scientific">Lithospermum erythrorhizon</name>
    <name type="common">Purple gromwell</name>
    <name type="synonym">Lithospermum officinale var. erythrorhizon</name>
    <dbReference type="NCBI Taxonomy" id="34254"/>
    <lineage>
        <taxon>Eukaryota</taxon>
        <taxon>Viridiplantae</taxon>
        <taxon>Streptophyta</taxon>
        <taxon>Embryophyta</taxon>
        <taxon>Tracheophyta</taxon>
        <taxon>Spermatophyta</taxon>
        <taxon>Magnoliopsida</taxon>
        <taxon>eudicotyledons</taxon>
        <taxon>Gunneridae</taxon>
        <taxon>Pentapetalae</taxon>
        <taxon>asterids</taxon>
        <taxon>lamiids</taxon>
        <taxon>Boraginales</taxon>
        <taxon>Boraginaceae</taxon>
        <taxon>Boraginoideae</taxon>
        <taxon>Lithospermeae</taxon>
        <taxon>Lithospermum</taxon>
    </lineage>
</organism>
<name>A0AAV3PYZ1_LITER</name>
<keyword evidence="3" id="KW-1185">Reference proteome</keyword>
<evidence type="ECO:0000313" key="3">
    <source>
        <dbReference type="Proteomes" id="UP001454036"/>
    </source>
</evidence>
<dbReference type="Proteomes" id="UP001454036">
    <property type="component" value="Unassembled WGS sequence"/>
</dbReference>
<sequence length="95" mass="10753">MNCRLGKSFVNKLRSLCVNAAVYHMWKARNQFKCTDRLYLVLVLLYVHEMGSELLPPTVIVLKRLGRDLHLVVIASYIASAVLNVQLAATLSRKP</sequence>
<gene>
    <name evidence="2" type="ORF">LIER_13872</name>
</gene>
<feature type="transmembrane region" description="Helical" evidence="1">
    <location>
        <begin position="69"/>
        <end position="89"/>
    </location>
</feature>
<accession>A0AAV3PYZ1</accession>
<comment type="caution">
    <text evidence="2">The sequence shown here is derived from an EMBL/GenBank/DDBJ whole genome shotgun (WGS) entry which is preliminary data.</text>
</comment>
<evidence type="ECO:0000256" key="1">
    <source>
        <dbReference type="SAM" id="Phobius"/>
    </source>
</evidence>
<evidence type="ECO:0000313" key="2">
    <source>
        <dbReference type="EMBL" id="GAA0156356.1"/>
    </source>
</evidence>
<proteinExistence type="predicted"/>
<dbReference type="EMBL" id="BAABME010002844">
    <property type="protein sequence ID" value="GAA0156356.1"/>
    <property type="molecule type" value="Genomic_DNA"/>
</dbReference>
<dbReference type="AlphaFoldDB" id="A0AAV3PYZ1"/>
<keyword evidence="1" id="KW-0472">Membrane</keyword>
<reference evidence="2 3" key="1">
    <citation type="submission" date="2024-01" db="EMBL/GenBank/DDBJ databases">
        <title>The complete chloroplast genome sequence of Lithospermum erythrorhizon: insights into the phylogenetic relationship among Boraginaceae species and the maternal lineages of purple gromwells.</title>
        <authorList>
            <person name="Okada T."/>
            <person name="Watanabe K."/>
        </authorList>
    </citation>
    <scope>NUCLEOTIDE SEQUENCE [LARGE SCALE GENOMIC DNA]</scope>
</reference>